<gene>
    <name evidence="1" type="ORF">ACFOPH_12095</name>
</gene>
<keyword evidence="2" id="KW-1185">Reference proteome</keyword>
<dbReference type="Proteomes" id="UP001595665">
    <property type="component" value="Unassembled WGS sequence"/>
</dbReference>
<sequence>MFLVSLFYFVAGAAVLVYGFKKNNRDLLAIAAFIWLAPGAMEEISSGFIEGYTTSKAEVAFTPIRQPQG</sequence>
<dbReference type="EMBL" id="JBHRVV010000001">
    <property type="protein sequence ID" value="MFC3458978.1"/>
    <property type="molecule type" value="Genomic_DNA"/>
</dbReference>
<name>A0ABV7PIF9_9BURK</name>
<proteinExistence type="predicted"/>
<evidence type="ECO:0000313" key="1">
    <source>
        <dbReference type="EMBL" id="MFC3458978.1"/>
    </source>
</evidence>
<comment type="caution">
    <text evidence="1">The sequence shown here is derived from an EMBL/GenBank/DDBJ whole genome shotgun (WGS) entry which is preliminary data.</text>
</comment>
<dbReference type="RefSeq" id="WP_379681050.1">
    <property type="nucleotide sequence ID" value="NZ_JBHRVV010000001.1"/>
</dbReference>
<evidence type="ECO:0000313" key="2">
    <source>
        <dbReference type="Proteomes" id="UP001595665"/>
    </source>
</evidence>
<organism evidence="1 2">
    <name type="scientific">Massilia haematophila</name>
    <dbReference type="NCBI Taxonomy" id="457923"/>
    <lineage>
        <taxon>Bacteria</taxon>
        <taxon>Pseudomonadati</taxon>
        <taxon>Pseudomonadota</taxon>
        <taxon>Betaproteobacteria</taxon>
        <taxon>Burkholderiales</taxon>
        <taxon>Oxalobacteraceae</taxon>
        <taxon>Telluria group</taxon>
        <taxon>Massilia</taxon>
    </lineage>
</organism>
<reference evidence="2" key="1">
    <citation type="journal article" date="2019" name="Int. J. Syst. Evol. Microbiol.">
        <title>The Global Catalogue of Microorganisms (GCM) 10K type strain sequencing project: providing services to taxonomists for standard genome sequencing and annotation.</title>
        <authorList>
            <consortium name="The Broad Institute Genomics Platform"/>
            <consortium name="The Broad Institute Genome Sequencing Center for Infectious Disease"/>
            <person name="Wu L."/>
            <person name="Ma J."/>
        </authorList>
    </citation>
    <scope>NUCLEOTIDE SEQUENCE [LARGE SCALE GENOMIC DNA]</scope>
    <source>
        <strain evidence="2">CCM 7480</strain>
    </source>
</reference>
<protein>
    <submittedName>
        <fullName evidence="1">Uncharacterized protein</fullName>
    </submittedName>
</protein>
<accession>A0ABV7PIF9</accession>